<dbReference type="EMBL" id="MCOG01000251">
    <property type="protein sequence ID" value="ORY22213.1"/>
    <property type="molecule type" value="Genomic_DNA"/>
</dbReference>
<keyword evidence="7" id="KW-1185">Reference proteome</keyword>
<proteinExistence type="inferred from homology"/>
<evidence type="ECO:0000256" key="2">
    <source>
        <dbReference type="ARBA" id="ARBA00005620"/>
    </source>
</evidence>
<dbReference type="AlphaFoldDB" id="A0A1Y2AHY5"/>
<dbReference type="Gene3D" id="1.20.5.110">
    <property type="match status" value="1"/>
</dbReference>
<dbReference type="GO" id="GO:0005856">
    <property type="term" value="C:cytoskeleton"/>
    <property type="evidence" value="ECO:0007669"/>
    <property type="project" value="UniProtKB-SubCell"/>
</dbReference>
<comment type="similarity">
    <text evidence="2">Belongs to the BRK1 family.</text>
</comment>
<name>A0A1Y2AHY5_9FUNG</name>
<dbReference type="GO" id="GO:0044877">
    <property type="term" value="F:protein-containing complex binding"/>
    <property type="evidence" value="ECO:0007669"/>
    <property type="project" value="InterPro"/>
</dbReference>
<dbReference type="PANTHER" id="PTHR33668:SF1">
    <property type="entry name" value="PROTEIN BRICK1"/>
    <property type="match status" value="1"/>
</dbReference>
<reference evidence="6 7" key="1">
    <citation type="submission" date="2016-08" db="EMBL/GenBank/DDBJ databases">
        <title>A Parts List for Fungal Cellulosomes Revealed by Comparative Genomics.</title>
        <authorList>
            <consortium name="DOE Joint Genome Institute"/>
            <person name="Haitjema C.H."/>
            <person name="Gilmore S.P."/>
            <person name="Henske J.K."/>
            <person name="Solomon K.V."/>
            <person name="De Groot R."/>
            <person name="Kuo A."/>
            <person name="Mondo S.J."/>
            <person name="Salamov A.A."/>
            <person name="Labutti K."/>
            <person name="Zhao Z."/>
            <person name="Chiniquy J."/>
            <person name="Barry K."/>
            <person name="Brewer H.M."/>
            <person name="Purvine S.O."/>
            <person name="Wright A.T."/>
            <person name="Boxma B."/>
            <person name="Van Alen T."/>
            <person name="Hackstein J.H."/>
            <person name="Baker S.E."/>
            <person name="Grigoriev I.V."/>
            <person name="O'Malley M.A."/>
        </authorList>
    </citation>
    <scope>NUCLEOTIDE SEQUENCE [LARGE SCALE GENOMIC DNA]</scope>
    <source>
        <strain evidence="6 7">G1</strain>
    </source>
</reference>
<evidence type="ECO:0000256" key="3">
    <source>
        <dbReference type="ARBA" id="ARBA00022490"/>
    </source>
</evidence>
<evidence type="ECO:0000313" key="6">
    <source>
        <dbReference type="EMBL" id="ORY22213.1"/>
    </source>
</evidence>
<protein>
    <submittedName>
        <fullName evidence="6">Uncharacterized protein</fullName>
    </submittedName>
</protein>
<dbReference type="GO" id="GO:0008064">
    <property type="term" value="P:regulation of actin polymerization or depolymerization"/>
    <property type="evidence" value="ECO:0007669"/>
    <property type="project" value="TreeGrafter"/>
</dbReference>
<evidence type="ECO:0000313" key="7">
    <source>
        <dbReference type="Proteomes" id="UP000193920"/>
    </source>
</evidence>
<sequence length="67" mass="7739">MNSDLSSLIKENWENREFVEVVSHGLSRLTNFLTDIEKNSQYKLATLNEKLSIIEKNLSIIECRVSP</sequence>
<comment type="caution">
    <text evidence="6">The sequence shown here is derived from an EMBL/GenBank/DDBJ whole genome shotgun (WGS) entry which is preliminary data.</text>
</comment>
<evidence type="ECO:0000256" key="4">
    <source>
        <dbReference type="ARBA" id="ARBA00023054"/>
    </source>
</evidence>
<dbReference type="PANTHER" id="PTHR33668">
    <property type="entry name" value="PROTEIN BRICK1"/>
    <property type="match status" value="1"/>
</dbReference>
<organism evidence="6 7">
    <name type="scientific">Neocallimastix californiae</name>
    <dbReference type="NCBI Taxonomy" id="1754190"/>
    <lineage>
        <taxon>Eukaryota</taxon>
        <taxon>Fungi</taxon>
        <taxon>Fungi incertae sedis</taxon>
        <taxon>Chytridiomycota</taxon>
        <taxon>Chytridiomycota incertae sedis</taxon>
        <taxon>Neocallimastigomycetes</taxon>
        <taxon>Neocallimastigales</taxon>
        <taxon>Neocallimastigaceae</taxon>
        <taxon>Neocallimastix</taxon>
    </lineage>
</organism>
<accession>A0A1Y2AHY5</accession>
<dbReference type="OrthoDB" id="1883432at2759"/>
<dbReference type="GO" id="GO:0048870">
    <property type="term" value="P:cell motility"/>
    <property type="evidence" value="ECO:0007669"/>
    <property type="project" value="TreeGrafter"/>
</dbReference>
<evidence type="ECO:0000256" key="5">
    <source>
        <dbReference type="ARBA" id="ARBA00023212"/>
    </source>
</evidence>
<dbReference type="GO" id="GO:0007015">
    <property type="term" value="P:actin filament organization"/>
    <property type="evidence" value="ECO:0007669"/>
    <property type="project" value="InterPro"/>
</dbReference>
<comment type="subcellular location">
    <subcellularLocation>
        <location evidence="1">Cytoplasm</location>
        <location evidence="1">Cytoskeleton</location>
    </subcellularLocation>
</comment>
<keyword evidence="3" id="KW-0963">Cytoplasm</keyword>
<dbReference type="GO" id="GO:0031209">
    <property type="term" value="C:SCAR complex"/>
    <property type="evidence" value="ECO:0007669"/>
    <property type="project" value="InterPro"/>
</dbReference>
<dbReference type="Proteomes" id="UP000193920">
    <property type="component" value="Unassembled WGS sequence"/>
</dbReference>
<dbReference type="InterPro" id="IPR033378">
    <property type="entry name" value="BRICK1"/>
</dbReference>
<keyword evidence="4" id="KW-0175">Coiled coil</keyword>
<dbReference type="STRING" id="1754190.A0A1Y2AHY5"/>
<gene>
    <name evidence="6" type="ORF">LY90DRAFT_133720</name>
</gene>
<evidence type="ECO:0000256" key="1">
    <source>
        <dbReference type="ARBA" id="ARBA00004245"/>
    </source>
</evidence>
<keyword evidence="5" id="KW-0206">Cytoskeleton</keyword>